<evidence type="ECO:0008006" key="4">
    <source>
        <dbReference type="Google" id="ProtNLM"/>
    </source>
</evidence>
<dbReference type="OrthoDB" id="3412881at2"/>
<dbReference type="Gene3D" id="3.40.50.300">
    <property type="entry name" value="P-loop containing nucleotide triphosphate hydrolases"/>
    <property type="match status" value="1"/>
</dbReference>
<dbReference type="Proteomes" id="UP000215005">
    <property type="component" value="Chromosome"/>
</dbReference>
<feature type="region of interest" description="Disordered" evidence="1">
    <location>
        <begin position="1"/>
        <end position="42"/>
    </location>
</feature>
<dbReference type="Gene3D" id="1.25.40.10">
    <property type="entry name" value="Tetratricopeptide repeat domain"/>
    <property type="match status" value="2"/>
</dbReference>
<reference evidence="2 3" key="1">
    <citation type="submission" date="2017-08" db="EMBL/GenBank/DDBJ databases">
        <title>The complete genome sequence of Nocardiopsis gilva YIM 90087.</title>
        <authorList>
            <person name="Yin M."/>
            <person name="Tang S."/>
        </authorList>
    </citation>
    <scope>NUCLEOTIDE SEQUENCE [LARGE SCALE GENOMIC DNA]</scope>
    <source>
        <strain evidence="2 3">YIM 90087</strain>
    </source>
</reference>
<gene>
    <name evidence="2" type="ORF">CDO52_16445</name>
</gene>
<dbReference type="SUPFAM" id="SSF48452">
    <property type="entry name" value="TPR-like"/>
    <property type="match status" value="1"/>
</dbReference>
<keyword evidence="3" id="KW-1185">Reference proteome</keyword>
<proteinExistence type="predicted"/>
<sequence length="764" mass="83619">MRDGDDLGGDGQENDAATDPDLASASAENTVDSPSDQRVRNTIDTNSGLGIQAHTILNLNATIGGQPGPSLSPQVDYRIPAPPLYINQCAVLERIRCIIDNGGSVATVVTLWGRGGIGTTALGRKVAKVVHDEEPQRFPGGYYQVEPGRQGIPESISRLLRDMGDTDDEIPASLDKRAKRLRDRIDARDAVAILIDGPDSLAQIRPFVPVSPGSLAIIASSRVFDPLYDGDPDTATFRHIDEREIQLGPLSSSHSLELLSARAQVEWGTRQERSMARAIAEFLGGTPDVLVRIGTRIRHAEHHHSGSGLAVIHEEILGTHPREDGDMAPDHGALLDGLPADARRFCVQLAWHPDADFGLGAATRVSGRDVAETRRLLAGLVADDILENVPPPPARANADSPADEPRYRFRSDRTVKIARRVATEGSDVVADLLAYYLELALTAHRVLLPGRWLHKDLDGQGITPPPDGVVFESKDEARRRLRTERAAVKAMAVLAAREGRFREGFQLCEALWAFWFLGGHFDDVVDTHTALINAVAPTSELPPARLSRIYVQRSIAYRRDAEYDRALADAETGLDLARAARPEHPLALLTALEAVGDVYQERKEFARAGAFLADVLETAESLTPSPENQRAVYNAACKLGQARMSEGRFDEAGELLDRAWTLVSQQPVRDVQNEARIRTRKGDLAQLTRNTTLAMDHWNAAIGLHRELGDSRRMADVHVKRAEALRRTAPDAARSELRTAIGLYREAGAEQQAQDTIRRLADMI</sequence>
<accession>A0A223S7R2</accession>
<dbReference type="AlphaFoldDB" id="A0A223S7R2"/>
<dbReference type="InterPro" id="IPR027417">
    <property type="entry name" value="P-loop_NTPase"/>
</dbReference>
<dbReference type="InterPro" id="IPR011990">
    <property type="entry name" value="TPR-like_helical_dom_sf"/>
</dbReference>
<dbReference type="SUPFAM" id="SSF52540">
    <property type="entry name" value="P-loop containing nucleoside triphosphate hydrolases"/>
    <property type="match status" value="1"/>
</dbReference>
<evidence type="ECO:0000313" key="2">
    <source>
        <dbReference type="EMBL" id="ASU84167.1"/>
    </source>
</evidence>
<evidence type="ECO:0000313" key="3">
    <source>
        <dbReference type="Proteomes" id="UP000215005"/>
    </source>
</evidence>
<dbReference type="RefSeq" id="WP_017617802.1">
    <property type="nucleotide sequence ID" value="NZ_ANBG01000107.1"/>
</dbReference>
<dbReference type="KEGG" id="ngv:CDO52_16445"/>
<dbReference type="EMBL" id="CP022753">
    <property type="protein sequence ID" value="ASU84167.1"/>
    <property type="molecule type" value="Genomic_DNA"/>
</dbReference>
<name>A0A223S7R2_9ACTN</name>
<feature type="compositionally biased region" description="Acidic residues" evidence="1">
    <location>
        <begin position="1"/>
        <end position="18"/>
    </location>
</feature>
<evidence type="ECO:0000256" key="1">
    <source>
        <dbReference type="SAM" id="MobiDB-lite"/>
    </source>
</evidence>
<organism evidence="2 3">
    <name type="scientific">Nocardiopsis gilva YIM 90087</name>
    <dbReference type="NCBI Taxonomy" id="1235441"/>
    <lineage>
        <taxon>Bacteria</taxon>
        <taxon>Bacillati</taxon>
        <taxon>Actinomycetota</taxon>
        <taxon>Actinomycetes</taxon>
        <taxon>Streptosporangiales</taxon>
        <taxon>Nocardiopsidaceae</taxon>
        <taxon>Nocardiopsis</taxon>
    </lineage>
</organism>
<protein>
    <recommendedName>
        <fullName evidence="4">NB-ARC domain-containing protein</fullName>
    </recommendedName>
</protein>